<evidence type="ECO:0000313" key="2">
    <source>
        <dbReference type="EnsemblPlants" id="Pp3c12_2940V3.1"/>
    </source>
</evidence>
<dbReference type="EnsemblPlants" id="Pp3c12_2940V3.1">
    <property type="protein sequence ID" value="Pp3c12_2940V3.1"/>
    <property type="gene ID" value="Pp3c12_2940"/>
</dbReference>
<dbReference type="Gene3D" id="1.10.287.100">
    <property type="match status" value="1"/>
</dbReference>
<keyword evidence="3" id="KW-1185">Reference proteome</keyword>
<dbReference type="GO" id="GO:0006367">
    <property type="term" value="P:transcription initiation at RNA polymerase II promoter"/>
    <property type="evidence" value="ECO:0007669"/>
    <property type="project" value="InterPro"/>
</dbReference>
<dbReference type="Proteomes" id="UP000006727">
    <property type="component" value="Chromosome 12"/>
</dbReference>
<dbReference type="EMBL" id="ABEU02000012">
    <property type="protein sequence ID" value="PNR43352.1"/>
    <property type="molecule type" value="Genomic_DNA"/>
</dbReference>
<dbReference type="InterPro" id="IPR004855">
    <property type="entry name" value="TFIIA_asu/bsu"/>
</dbReference>
<dbReference type="PaxDb" id="3218-PP1S128_157V6.1"/>
<dbReference type="GO" id="GO:0005672">
    <property type="term" value="C:transcription factor TFIIA complex"/>
    <property type="evidence" value="ECO:0007669"/>
    <property type="project" value="InterPro"/>
</dbReference>
<dbReference type="SUPFAM" id="SSF47396">
    <property type="entry name" value="Transcription factor IIA (TFIIA), alpha-helical domain"/>
    <property type="match status" value="1"/>
</dbReference>
<accession>A0A2K1JP80</accession>
<reference evidence="1 3" key="2">
    <citation type="journal article" date="2018" name="Plant J.">
        <title>The Physcomitrella patens chromosome-scale assembly reveals moss genome structure and evolution.</title>
        <authorList>
            <person name="Lang D."/>
            <person name="Ullrich K.K."/>
            <person name="Murat F."/>
            <person name="Fuchs J."/>
            <person name="Jenkins J."/>
            <person name="Haas F.B."/>
            <person name="Piednoel M."/>
            <person name="Gundlach H."/>
            <person name="Van Bel M."/>
            <person name="Meyberg R."/>
            <person name="Vives C."/>
            <person name="Morata J."/>
            <person name="Symeonidi A."/>
            <person name="Hiss M."/>
            <person name="Muchero W."/>
            <person name="Kamisugi Y."/>
            <person name="Saleh O."/>
            <person name="Blanc G."/>
            <person name="Decker E.L."/>
            <person name="van Gessel N."/>
            <person name="Grimwood J."/>
            <person name="Hayes R.D."/>
            <person name="Graham S.W."/>
            <person name="Gunter L.E."/>
            <person name="McDaniel S.F."/>
            <person name="Hoernstein S.N.W."/>
            <person name="Larsson A."/>
            <person name="Li F.W."/>
            <person name="Perroud P.F."/>
            <person name="Phillips J."/>
            <person name="Ranjan P."/>
            <person name="Rokshar D.S."/>
            <person name="Rothfels C.J."/>
            <person name="Schneider L."/>
            <person name="Shu S."/>
            <person name="Stevenson D.W."/>
            <person name="Thummler F."/>
            <person name="Tillich M."/>
            <person name="Villarreal Aguilar J.C."/>
            <person name="Widiez T."/>
            <person name="Wong G.K."/>
            <person name="Wymore A."/>
            <person name="Zhang Y."/>
            <person name="Zimmer A.D."/>
            <person name="Quatrano R.S."/>
            <person name="Mayer K.F.X."/>
            <person name="Goodstein D."/>
            <person name="Casacuberta J.M."/>
            <person name="Vandepoele K."/>
            <person name="Reski R."/>
            <person name="Cuming A.C."/>
            <person name="Tuskan G.A."/>
            <person name="Maumus F."/>
            <person name="Salse J."/>
            <person name="Schmutz J."/>
            <person name="Rensing S.A."/>
        </authorList>
    </citation>
    <scope>NUCLEOTIDE SEQUENCE [LARGE SCALE GENOMIC DNA]</scope>
    <source>
        <strain evidence="2 3">cv. Gransden 2004</strain>
    </source>
</reference>
<organism evidence="1">
    <name type="scientific">Physcomitrium patens</name>
    <name type="common">Spreading-leaved earth moss</name>
    <name type="synonym">Physcomitrella patens</name>
    <dbReference type="NCBI Taxonomy" id="3218"/>
    <lineage>
        <taxon>Eukaryota</taxon>
        <taxon>Viridiplantae</taxon>
        <taxon>Streptophyta</taxon>
        <taxon>Embryophyta</taxon>
        <taxon>Bryophyta</taxon>
        <taxon>Bryophytina</taxon>
        <taxon>Bryopsida</taxon>
        <taxon>Funariidae</taxon>
        <taxon>Funariales</taxon>
        <taxon>Funariaceae</taxon>
        <taxon>Physcomitrium</taxon>
    </lineage>
</organism>
<protein>
    <submittedName>
        <fullName evidence="1 2">Uncharacterized protein</fullName>
    </submittedName>
</protein>
<dbReference type="AlphaFoldDB" id="A0A2K1JP80"/>
<dbReference type="PANTHER" id="PTHR12694:SF8">
    <property type="entry name" value="TRANSCRIPTION INITIATION FACTOR IIA SUBUNIT 1"/>
    <property type="match status" value="1"/>
</dbReference>
<name>A0A2K1JP80_PHYPA</name>
<dbReference type="PANTHER" id="PTHR12694">
    <property type="entry name" value="TRANSCRIPTION INITIATION FACTOR IIA SUBUNIT 1"/>
    <property type="match status" value="1"/>
</dbReference>
<reference evidence="1 3" key="1">
    <citation type="journal article" date="2008" name="Science">
        <title>The Physcomitrella genome reveals evolutionary insights into the conquest of land by plants.</title>
        <authorList>
            <person name="Rensing S."/>
            <person name="Lang D."/>
            <person name="Zimmer A."/>
            <person name="Terry A."/>
            <person name="Salamov A."/>
            <person name="Shapiro H."/>
            <person name="Nishiyama T."/>
            <person name="Perroud P.-F."/>
            <person name="Lindquist E."/>
            <person name="Kamisugi Y."/>
            <person name="Tanahashi T."/>
            <person name="Sakakibara K."/>
            <person name="Fujita T."/>
            <person name="Oishi K."/>
            <person name="Shin-I T."/>
            <person name="Kuroki Y."/>
            <person name="Toyoda A."/>
            <person name="Suzuki Y."/>
            <person name="Hashimoto A."/>
            <person name="Yamaguchi K."/>
            <person name="Sugano A."/>
            <person name="Kohara Y."/>
            <person name="Fujiyama A."/>
            <person name="Anterola A."/>
            <person name="Aoki S."/>
            <person name="Ashton N."/>
            <person name="Barbazuk W.B."/>
            <person name="Barker E."/>
            <person name="Bennetzen J."/>
            <person name="Bezanilla M."/>
            <person name="Blankenship R."/>
            <person name="Cho S.H."/>
            <person name="Dutcher S."/>
            <person name="Estelle M."/>
            <person name="Fawcett J.A."/>
            <person name="Gundlach H."/>
            <person name="Hanada K."/>
            <person name="Heyl A."/>
            <person name="Hicks K.A."/>
            <person name="Hugh J."/>
            <person name="Lohr M."/>
            <person name="Mayer K."/>
            <person name="Melkozernov A."/>
            <person name="Murata T."/>
            <person name="Nelson D."/>
            <person name="Pils B."/>
            <person name="Prigge M."/>
            <person name="Reiss B."/>
            <person name="Renner T."/>
            <person name="Rombauts S."/>
            <person name="Rushton P."/>
            <person name="Sanderfoot A."/>
            <person name="Schween G."/>
            <person name="Shiu S.-H."/>
            <person name="Stueber K."/>
            <person name="Theodoulou F.L."/>
            <person name="Tu H."/>
            <person name="Van de Peer Y."/>
            <person name="Verrier P.J."/>
            <person name="Waters E."/>
            <person name="Wood A."/>
            <person name="Yang L."/>
            <person name="Cove D."/>
            <person name="Cuming A."/>
            <person name="Hasebe M."/>
            <person name="Lucas S."/>
            <person name="Mishler D.B."/>
            <person name="Reski R."/>
            <person name="Grigoriev I."/>
            <person name="Quatrano R.S."/>
            <person name="Boore J.L."/>
        </authorList>
    </citation>
    <scope>NUCLEOTIDE SEQUENCE [LARGE SCALE GENOMIC DNA]</scope>
    <source>
        <strain evidence="2 3">cv. Gransden 2004</strain>
    </source>
</reference>
<dbReference type="InParanoid" id="A0A2K1JP80"/>
<gene>
    <name evidence="1" type="ORF">PHYPA_015732</name>
</gene>
<sequence length="89" mass="10132">MTAKVTNEQLQVVEDVINNVRTDFQSEGVDDKVLNELQRDQLWEQKMFQSGAIQQGSVHEASPTIALKQVSPVLPTLEQCYVQRFVDEI</sequence>
<evidence type="ECO:0000313" key="3">
    <source>
        <dbReference type="Proteomes" id="UP000006727"/>
    </source>
</evidence>
<evidence type="ECO:0000313" key="1">
    <source>
        <dbReference type="EMBL" id="PNR43352.1"/>
    </source>
</evidence>
<reference evidence="2" key="3">
    <citation type="submission" date="2020-12" db="UniProtKB">
        <authorList>
            <consortium name="EnsemblPlants"/>
        </authorList>
    </citation>
    <scope>IDENTIFICATION</scope>
</reference>
<dbReference type="Pfam" id="PF03153">
    <property type="entry name" value="TFIIA"/>
    <property type="match status" value="1"/>
</dbReference>
<proteinExistence type="predicted"/>
<dbReference type="Gramene" id="Pp3c12_2940V3.1">
    <property type="protein sequence ID" value="Pp3c12_2940V3.1"/>
    <property type="gene ID" value="Pp3c12_2940"/>
</dbReference>